<protein>
    <submittedName>
        <fullName evidence="1">Uncharacterized protein</fullName>
    </submittedName>
</protein>
<sequence>MRSLLPVVSLITFDLACDYQAPQMPQTKLDERHGFDVQDEQETDSVEEVAYVPEEPMTADQNDPSSVIEGFHLYRIKILEMKQSCAGDAVNISKLIFSIDGELLVDTFQDALDDPDPNQNRGKIGPFDATLSTSGNYTDFYPYEAFGGGFGAGWWSEQGTFSASSPHLALSDVWFQVSFGDQAVLLDSVFIDGGTSAIGDAFVACAPSHIQILGSHDQGNRWQVLAEETIDTQAGVTINLDQSKLAIY</sequence>
<reference evidence="2" key="1">
    <citation type="submission" date="2017-04" db="EMBL/GenBank/DDBJ databases">
        <authorList>
            <person name="Varghese N."/>
            <person name="Submissions S."/>
        </authorList>
    </citation>
    <scope>NUCLEOTIDE SEQUENCE [LARGE SCALE GENOMIC DNA]</scope>
    <source>
        <strain evidence="2">RKEM611</strain>
    </source>
</reference>
<evidence type="ECO:0000313" key="2">
    <source>
        <dbReference type="Proteomes" id="UP000192907"/>
    </source>
</evidence>
<name>A0A1Y6BFT4_9BACT</name>
<dbReference type="Proteomes" id="UP000192907">
    <property type="component" value="Unassembled WGS sequence"/>
</dbReference>
<dbReference type="EMBL" id="FWZT01000004">
    <property type="protein sequence ID" value="SMF07744.1"/>
    <property type="molecule type" value="Genomic_DNA"/>
</dbReference>
<dbReference type="AlphaFoldDB" id="A0A1Y6BFT4"/>
<keyword evidence="2" id="KW-1185">Reference proteome</keyword>
<evidence type="ECO:0000313" key="1">
    <source>
        <dbReference type="EMBL" id="SMF07744.1"/>
    </source>
</evidence>
<dbReference type="RefSeq" id="WP_132316594.1">
    <property type="nucleotide sequence ID" value="NZ_FWZT01000004.1"/>
</dbReference>
<organism evidence="1 2">
    <name type="scientific">Pseudobacteriovorax antillogorgiicola</name>
    <dbReference type="NCBI Taxonomy" id="1513793"/>
    <lineage>
        <taxon>Bacteria</taxon>
        <taxon>Pseudomonadati</taxon>
        <taxon>Bdellovibrionota</taxon>
        <taxon>Oligoflexia</taxon>
        <taxon>Oligoflexales</taxon>
        <taxon>Pseudobacteriovoracaceae</taxon>
        <taxon>Pseudobacteriovorax</taxon>
    </lineage>
</organism>
<proteinExistence type="predicted"/>
<accession>A0A1Y6BFT4</accession>
<dbReference type="STRING" id="1513793.SAMN06296036_104237"/>
<gene>
    <name evidence="1" type="ORF">SAMN06296036_104237</name>
</gene>